<evidence type="ECO:0000256" key="1">
    <source>
        <dbReference type="ARBA" id="ARBA00005234"/>
    </source>
</evidence>
<keyword evidence="3" id="KW-0378">Hydrolase</keyword>
<dbReference type="Proteomes" id="UP000886595">
    <property type="component" value="Unassembled WGS sequence"/>
</dbReference>
<reference evidence="5 6" key="1">
    <citation type="submission" date="2020-02" db="EMBL/GenBank/DDBJ databases">
        <authorList>
            <person name="Ma Q."/>
            <person name="Huang Y."/>
            <person name="Song X."/>
            <person name="Pei D."/>
        </authorList>
    </citation>
    <scope>NUCLEOTIDE SEQUENCE [LARGE SCALE GENOMIC DNA]</scope>
    <source>
        <strain evidence="5">Sxm20200214</strain>
        <tissue evidence="5">Leaf</tissue>
    </source>
</reference>
<evidence type="ECO:0000256" key="3">
    <source>
        <dbReference type="ARBA" id="ARBA00022801"/>
    </source>
</evidence>
<dbReference type="InterPro" id="IPR003653">
    <property type="entry name" value="Peptidase_C48_C"/>
</dbReference>
<dbReference type="InterPro" id="IPR038765">
    <property type="entry name" value="Papain-like_cys_pep_sf"/>
</dbReference>
<keyword evidence="2" id="KW-0645">Protease</keyword>
<dbReference type="SUPFAM" id="SSF54001">
    <property type="entry name" value="Cysteine proteinases"/>
    <property type="match status" value="1"/>
</dbReference>
<comment type="caution">
    <text evidence="5">The sequence shown here is derived from an EMBL/GenBank/DDBJ whole genome shotgun (WGS) entry which is preliminary data.</text>
</comment>
<protein>
    <recommendedName>
        <fullName evidence="4">Ubiquitin-like protease family profile domain-containing protein</fullName>
    </recommendedName>
</protein>
<dbReference type="AlphaFoldDB" id="A0A8X7UV46"/>
<accession>A0A8X7UV46</accession>
<evidence type="ECO:0000256" key="2">
    <source>
        <dbReference type="ARBA" id="ARBA00022670"/>
    </source>
</evidence>
<organism evidence="5 6">
    <name type="scientific">Brassica carinata</name>
    <name type="common">Ethiopian mustard</name>
    <name type="synonym">Abyssinian cabbage</name>
    <dbReference type="NCBI Taxonomy" id="52824"/>
    <lineage>
        <taxon>Eukaryota</taxon>
        <taxon>Viridiplantae</taxon>
        <taxon>Streptophyta</taxon>
        <taxon>Embryophyta</taxon>
        <taxon>Tracheophyta</taxon>
        <taxon>Spermatophyta</taxon>
        <taxon>Magnoliopsida</taxon>
        <taxon>eudicotyledons</taxon>
        <taxon>Gunneridae</taxon>
        <taxon>Pentapetalae</taxon>
        <taxon>rosids</taxon>
        <taxon>malvids</taxon>
        <taxon>Brassicales</taxon>
        <taxon>Brassicaceae</taxon>
        <taxon>Brassiceae</taxon>
        <taxon>Brassica</taxon>
    </lineage>
</organism>
<evidence type="ECO:0000313" key="6">
    <source>
        <dbReference type="Proteomes" id="UP000886595"/>
    </source>
</evidence>
<keyword evidence="6" id="KW-1185">Reference proteome</keyword>
<dbReference type="GO" id="GO:0008234">
    <property type="term" value="F:cysteine-type peptidase activity"/>
    <property type="evidence" value="ECO:0007669"/>
    <property type="project" value="InterPro"/>
</dbReference>
<name>A0A8X7UV46_BRACI</name>
<gene>
    <name evidence="5" type="ORF">Bca52824_049305</name>
</gene>
<proteinExistence type="inferred from homology"/>
<evidence type="ECO:0000313" key="5">
    <source>
        <dbReference type="EMBL" id="KAG2289701.1"/>
    </source>
</evidence>
<comment type="similarity">
    <text evidence="1">Belongs to the peptidase C48 family.</text>
</comment>
<dbReference type="OrthoDB" id="1113371at2759"/>
<feature type="domain" description="Ubiquitin-like protease family profile" evidence="4">
    <location>
        <begin position="1"/>
        <end position="87"/>
    </location>
</feature>
<sequence>MEPVAAILPYLAKKVCPPHAVGEHQLAPFHVERVVGLYENRRSGDCGPLAIKFLEMHATGNDSPTMACLTDDLVDIFRKQYAMEIYKDWAVPLYL</sequence>
<dbReference type="GO" id="GO:0006508">
    <property type="term" value="P:proteolysis"/>
    <property type="evidence" value="ECO:0007669"/>
    <property type="project" value="UniProtKB-KW"/>
</dbReference>
<dbReference type="EMBL" id="JAAMPC010000010">
    <property type="protein sequence ID" value="KAG2289701.1"/>
    <property type="molecule type" value="Genomic_DNA"/>
</dbReference>
<evidence type="ECO:0000259" key="4">
    <source>
        <dbReference type="Pfam" id="PF02902"/>
    </source>
</evidence>
<dbReference type="Pfam" id="PF02902">
    <property type="entry name" value="Peptidase_C48"/>
    <property type="match status" value="1"/>
</dbReference>